<dbReference type="GO" id="GO:0030170">
    <property type="term" value="F:pyridoxal phosphate binding"/>
    <property type="evidence" value="ECO:0007669"/>
    <property type="project" value="InterPro"/>
</dbReference>
<name>A0A5D8Q945_9THEO</name>
<dbReference type="InterPro" id="IPR004838">
    <property type="entry name" value="NHTrfase_class1_PyrdxlP-BS"/>
</dbReference>
<evidence type="ECO:0000256" key="3">
    <source>
        <dbReference type="ARBA" id="ARBA00022576"/>
    </source>
</evidence>
<protein>
    <recommendedName>
        <fullName evidence="6">Aminotransferase</fullName>
        <ecNumber evidence="6">2.6.1.-</ecNumber>
    </recommendedName>
</protein>
<evidence type="ECO:0000256" key="1">
    <source>
        <dbReference type="ARBA" id="ARBA00001933"/>
    </source>
</evidence>
<organism evidence="8 9">
    <name type="scientific">Calorimonas adulescens</name>
    <dbReference type="NCBI Taxonomy" id="2606906"/>
    <lineage>
        <taxon>Bacteria</taxon>
        <taxon>Bacillati</taxon>
        <taxon>Bacillota</taxon>
        <taxon>Clostridia</taxon>
        <taxon>Thermoanaerobacterales</taxon>
        <taxon>Thermoanaerobacteraceae</taxon>
        <taxon>Calorimonas</taxon>
    </lineage>
</organism>
<dbReference type="Gene3D" id="3.40.640.10">
    <property type="entry name" value="Type I PLP-dependent aspartate aminotransferase-like (Major domain)"/>
    <property type="match status" value="1"/>
</dbReference>
<dbReference type="GO" id="GO:0008483">
    <property type="term" value="F:transaminase activity"/>
    <property type="evidence" value="ECO:0007669"/>
    <property type="project" value="UniProtKB-KW"/>
</dbReference>
<dbReference type="InterPro" id="IPR004839">
    <property type="entry name" value="Aminotransferase_I/II_large"/>
</dbReference>
<proteinExistence type="inferred from homology"/>
<dbReference type="AlphaFoldDB" id="A0A5D8Q945"/>
<evidence type="ECO:0000256" key="4">
    <source>
        <dbReference type="ARBA" id="ARBA00022679"/>
    </source>
</evidence>
<evidence type="ECO:0000256" key="5">
    <source>
        <dbReference type="ARBA" id="ARBA00022898"/>
    </source>
</evidence>
<keyword evidence="4 6" id="KW-0808">Transferase</keyword>
<dbReference type="PANTHER" id="PTHR46383">
    <property type="entry name" value="ASPARTATE AMINOTRANSFERASE"/>
    <property type="match status" value="1"/>
</dbReference>
<dbReference type="RefSeq" id="WP_149546089.1">
    <property type="nucleotide sequence ID" value="NZ_VTPS01000021.1"/>
</dbReference>
<comment type="cofactor">
    <cofactor evidence="1 6">
        <name>pyridoxal 5'-phosphate</name>
        <dbReference type="ChEBI" id="CHEBI:597326"/>
    </cofactor>
</comment>
<evidence type="ECO:0000313" key="9">
    <source>
        <dbReference type="Proteomes" id="UP000322976"/>
    </source>
</evidence>
<keyword evidence="9" id="KW-1185">Reference proteome</keyword>
<dbReference type="Proteomes" id="UP000322976">
    <property type="component" value="Unassembled WGS sequence"/>
</dbReference>
<evidence type="ECO:0000259" key="7">
    <source>
        <dbReference type="Pfam" id="PF00155"/>
    </source>
</evidence>
<dbReference type="EMBL" id="VTPS01000021">
    <property type="protein sequence ID" value="TZE80897.1"/>
    <property type="molecule type" value="Genomic_DNA"/>
</dbReference>
<evidence type="ECO:0000256" key="6">
    <source>
        <dbReference type="RuleBase" id="RU000481"/>
    </source>
</evidence>
<dbReference type="SUPFAM" id="SSF53383">
    <property type="entry name" value="PLP-dependent transferases"/>
    <property type="match status" value="1"/>
</dbReference>
<comment type="similarity">
    <text evidence="2 6">Belongs to the class-I pyridoxal-phosphate-dependent aminotransferase family.</text>
</comment>
<dbReference type="InterPro" id="IPR015422">
    <property type="entry name" value="PyrdxlP-dep_Trfase_small"/>
</dbReference>
<evidence type="ECO:0000313" key="8">
    <source>
        <dbReference type="EMBL" id="TZE80897.1"/>
    </source>
</evidence>
<keyword evidence="3 6" id="KW-0032">Aminotransferase</keyword>
<reference evidence="8 9" key="1">
    <citation type="submission" date="2019-08" db="EMBL/GenBank/DDBJ databases">
        <title>Calorimonas adulescens gen. nov., sp. nov., an anaerobic thermophilic bacterium from Sakhalin hot spring.</title>
        <authorList>
            <person name="Khomyakova M.A."/>
            <person name="Merkel A.Y."/>
            <person name="Novikov A."/>
            <person name="Bonch-Osmolovskaya E.A."/>
            <person name="Slobodkin A.I."/>
        </authorList>
    </citation>
    <scope>NUCLEOTIDE SEQUENCE [LARGE SCALE GENOMIC DNA]</scope>
    <source>
        <strain evidence="8 9">A05MB</strain>
    </source>
</reference>
<dbReference type="InterPro" id="IPR050596">
    <property type="entry name" value="AspAT/PAT-like"/>
</dbReference>
<dbReference type="FunFam" id="3.40.640.10:FF:000033">
    <property type="entry name" value="Aspartate aminotransferase"/>
    <property type="match status" value="1"/>
</dbReference>
<dbReference type="Gene3D" id="3.90.1150.10">
    <property type="entry name" value="Aspartate Aminotransferase, domain 1"/>
    <property type="match status" value="1"/>
</dbReference>
<dbReference type="InterPro" id="IPR015421">
    <property type="entry name" value="PyrdxlP-dep_Trfase_major"/>
</dbReference>
<dbReference type="PANTHER" id="PTHR46383:SF3">
    <property type="entry name" value="ASPARTATE AMINOTRANSFERASE-RELATED"/>
    <property type="match status" value="1"/>
</dbReference>
<gene>
    <name evidence="8" type="ORF">FWJ32_11420</name>
</gene>
<dbReference type="InterPro" id="IPR015424">
    <property type="entry name" value="PyrdxlP-dep_Trfase"/>
</dbReference>
<dbReference type="GO" id="GO:0006520">
    <property type="term" value="P:amino acid metabolic process"/>
    <property type="evidence" value="ECO:0007669"/>
    <property type="project" value="InterPro"/>
</dbReference>
<evidence type="ECO:0000256" key="2">
    <source>
        <dbReference type="ARBA" id="ARBA00007441"/>
    </source>
</evidence>
<dbReference type="EC" id="2.6.1.-" evidence="6"/>
<comment type="caution">
    <text evidence="8">The sequence shown here is derived from an EMBL/GenBank/DDBJ whole genome shotgun (WGS) entry which is preliminary data.</text>
</comment>
<sequence>MEQERYLSDRVKSIQTSEIRHFFNMAGEVKGAISLSLGQPDFVTPKHIIDAAVKALNEGHTFYTHNMGLLELRKEISHFLSRRHSITYNPDTEIIVTIGVSQAIDTALRALVSEGDEVIIPQPSFVTYKPCVIMAGAVPKFVPTFEEDNFILRPDILESNITERTKVLILNYPNNPTGAIMTRDELAAIAEVVKRRDLIVISDEIYSELTYGVDYTSFASLPDMWDRTITVNGFSKTYAMTGWRLGYIAAPEGFIKEMVKVHQYTVTCAPSMGQYAAIEALKNGDNDIKNMVEEYDKRRKFLLDEVRNMGLHCFEPRGAFYIFPSIKNTSLTSDEFATRLLYEGKVAVVPGTAFGKNGEGFIRLSYASSMDDLKEAAKRMRDFLKKL</sequence>
<accession>A0A5D8Q945</accession>
<dbReference type="Pfam" id="PF00155">
    <property type="entry name" value="Aminotran_1_2"/>
    <property type="match status" value="1"/>
</dbReference>
<dbReference type="PROSITE" id="PS00105">
    <property type="entry name" value="AA_TRANSFER_CLASS_1"/>
    <property type="match status" value="1"/>
</dbReference>
<dbReference type="CDD" id="cd00609">
    <property type="entry name" value="AAT_like"/>
    <property type="match status" value="1"/>
</dbReference>
<keyword evidence="5" id="KW-0663">Pyridoxal phosphate</keyword>
<feature type="domain" description="Aminotransferase class I/classII large" evidence="7">
    <location>
        <begin position="33"/>
        <end position="379"/>
    </location>
</feature>